<gene>
    <name evidence="1" type="ORF">CY34DRAFT_757094</name>
</gene>
<dbReference type="Proteomes" id="UP000054485">
    <property type="component" value="Unassembled WGS sequence"/>
</dbReference>
<dbReference type="InParanoid" id="A0A0D0BHK8"/>
<name>A0A0D0BHK8_9AGAM</name>
<protein>
    <recommendedName>
        <fullName evidence="3">F-box domain-containing protein</fullName>
    </recommendedName>
</protein>
<dbReference type="Gene3D" id="1.20.1280.50">
    <property type="match status" value="1"/>
</dbReference>
<dbReference type="OrthoDB" id="2866718at2759"/>
<accession>A0A0D0BHK8</accession>
<evidence type="ECO:0000313" key="1">
    <source>
        <dbReference type="EMBL" id="KIK42668.1"/>
    </source>
</evidence>
<dbReference type="HOGENOM" id="CLU_020999_0_0_1"/>
<dbReference type="EMBL" id="KN835232">
    <property type="protein sequence ID" value="KIK42668.1"/>
    <property type="molecule type" value="Genomic_DNA"/>
</dbReference>
<dbReference type="STRING" id="930992.A0A0D0BHK8"/>
<dbReference type="SUPFAM" id="SSF81383">
    <property type="entry name" value="F-box domain"/>
    <property type="match status" value="1"/>
</dbReference>
<reference evidence="1 2" key="1">
    <citation type="submission" date="2014-04" db="EMBL/GenBank/DDBJ databases">
        <authorList>
            <consortium name="DOE Joint Genome Institute"/>
            <person name="Kuo A."/>
            <person name="Ruytinx J."/>
            <person name="Rineau F."/>
            <person name="Colpaert J."/>
            <person name="Kohler A."/>
            <person name="Nagy L.G."/>
            <person name="Floudas D."/>
            <person name="Copeland A."/>
            <person name="Barry K.W."/>
            <person name="Cichocki N."/>
            <person name="Veneault-Fourrey C."/>
            <person name="LaButti K."/>
            <person name="Lindquist E.A."/>
            <person name="Lipzen A."/>
            <person name="Lundell T."/>
            <person name="Morin E."/>
            <person name="Murat C."/>
            <person name="Sun H."/>
            <person name="Tunlid A."/>
            <person name="Henrissat B."/>
            <person name="Grigoriev I.V."/>
            <person name="Hibbett D.S."/>
            <person name="Martin F."/>
            <person name="Nordberg H.P."/>
            <person name="Cantor M.N."/>
            <person name="Hua S.X."/>
        </authorList>
    </citation>
    <scope>NUCLEOTIDE SEQUENCE [LARGE SCALE GENOMIC DNA]</scope>
    <source>
        <strain evidence="1 2">UH-Slu-Lm8-n1</strain>
    </source>
</reference>
<evidence type="ECO:0000313" key="2">
    <source>
        <dbReference type="Proteomes" id="UP000054485"/>
    </source>
</evidence>
<dbReference type="AlphaFoldDB" id="A0A0D0BHK8"/>
<organism evidence="1 2">
    <name type="scientific">Suillus luteus UH-Slu-Lm8-n1</name>
    <dbReference type="NCBI Taxonomy" id="930992"/>
    <lineage>
        <taxon>Eukaryota</taxon>
        <taxon>Fungi</taxon>
        <taxon>Dikarya</taxon>
        <taxon>Basidiomycota</taxon>
        <taxon>Agaricomycotina</taxon>
        <taxon>Agaricomycetes</taxon>
        <taxon>Agaricomycetidae</taxon>
        <taxon>Boletales</taxon>
        <taxon>Suillineae</taxon>
        <taxon>Suillaceae</taxon>
        <taxon>Suillus</taxon>
    </lineage>
</organism>
<reference evidence="2" key="2">
    <citation type="submission" date="2015-01" db="EMBL/GenBank/DDBJ databases">
        <title>Evolutionary Origins and Diversification of the Mycorrhizal Mutualists.</title>
        <authorList>
            <consortium name="DOE Joint Genome Institute"/>
            <consortium name="Mycorrhizal Genomics Consortium"/>
            <person name="Kohler A."/>
            <person name="Kuo A."/>
            <person name="Nagy L.G."/>
            <person name="Floudas D."/>
            <person name="Copeland A."/>
            <person name="Barry K.W."/>
            <person name="Cichocki N."/>
            <person name="Veneault-Fourrey C."/>
            <person name="LaButti K."/>
            <person name="Lindquist E.A."/>
            <person name="Lipzen A."/>
            <person name="Lundell T."/>
            <person name="Morin E."/>
            <person name="Murat C."/>
            <person name="Riley R."/>
            <person name="Ohm R."/>
            <person name="Sun H."/>
            <person name="Tunlid A."/>
            <person name="Henrissat B."/>
            <person name="Grigoriev I.V."/>
            <person name="Hibbett D.S."/>
            <person name="Martin F."/>
        </authorList>
    </citation>
    <scope>NUCLEOTIDE SEQUENCE [LARGE SCALE GENOMIC DNA]</scope>
    <source>
        <strain evidence="2">UH-Slu-Lm8-n1</strain>
    </source>
</reference>
<proteinExistence type="predicted"/>
<evidence type="ECO:0008006" key="3">
    <source>
        <dbReference type="Google" id="ProtNLM"/>
    </source>
</evidence>
<dbReference type="InterPro" id="IPR036047">
    <property type="entry name" value="F-box-like_dom_sf"/>
</dbReference>
<keyword evidence="2" id="KW-1185">Reference proteome</keyword>
<sequence length="455" mass="51311">MSRCSFSSLPAETVFSILKAVLEDIVQDDMMITPEVEHQMLAGGLPFTHTMALVCRRWRDIVYSAPELWTRIFWIISVPEMEGHHYINSQLEKSGSYPIHLTIFNSWSHKRGIRVILHCIAPHLQRLKSLRMANFYEAHNQPHLDTLKGHAPQLQSLQLTDGKHIHHCTNLKSRLKLDCPALRIFHVDKIVAYNLNHEWLKNNLTHVESMSISFGSGSDGRTCSVQAVGLCRTLEAVPRRIPCLTLDNLQLSDSGMASINQAGVKIGADQVILRESIDALGAIEDICQTIVIEECDSIHDLQSISLPSSLRSLELVGCESEEPRRVPDTRTWDGDTVTVTNSHSSCIEIILHLLGAPFNDYSCSLWRHVTTLKLVANGDFVLDLPMTLLKAMISSRQGAAGQDNSSGKNEEDNVELESVRPLMVFHVHGGQPLSLEERTWFEKRVKDFVWDYKRK</sequence>